<feature type="domain" description="DUF6443" evidence="2">
    <location>
        <begin position="30"/>
        <end position="159"/>
    </location>
</feature>
<evidence type="ECO:0000259" key="2">
    <source>
        <dbReference type="Pfam" id="PF20041"/>
    </source>
</evidence>
<evidence type="ECO:0000256" key="1">
    <source>
        <dbReference type="SAM" id="SignalP"/>
    </source>
</evidence>
<feature type="signal peptide" evidence="1">
    <location>
        <begin position="1"/>
        <end position="22"/>
    </location>
</feature>
<dbReference type="InterPro" id="IPR029058">
    <property type="entry name" value="AB_hydrolase_fold"/>
</dbReference>
<dbReference type="Pfam" id="PF20041">
    <property type="entry name" value="DUF6443"/>
    <property type="match status" value="1"/>
</dbReference>
<comment type="caution">
    <text evidence="3">The sequence shown here is derived from an EMBL/GenBank/DDBJ whole genome shotgun (WGS) entry which is preliminary data.</text>
</comment>
<proteinExistence type="predicted"/>
<dbReference type="Proteomes" id="UP000759529">
    <property type="component" value="Unassembled WGS sequence"/>
</dbReference>
<dbReference type="InterPro" id="IPR022385">
    <property type="entry name" value="Rhs_assc_core"/>
</dbReference>
<dbReference type="PANTHER" id="PTHR32305:SF15">
    <property type="entry name" value="PROTEIN RHSA-RELATED"/>
    <property type="match status" value="1"/>
</dbReference>
<protein>
    <submittedName>
        <fullName evidence="3">Type IV secretion protein Rhs</fullName>
    </submittedName>
</protein>
<dbReference type="Gene3D" id="2.180.10.10">
    <property type="entry name" value="RHS repeat-associated core"/>
    <property type="match status" value="1"/>
</dbReference>
<dbReference type="EMBL" id="JACSOD020000488">
    <property type="protein sequence ID" value="MBM6499722.1"/>
    <property type="molecule type" value="Genomic_DNA"/>
</dbReference>
<dbReference type="SUPFAM" id="SSF53474">
    <property type="entry name" value="alpha/beta-Hydrolases"/>
    <property type="match status" value="1"/>
</dbReference>
<dbReference type="InterPro" id="IPR050708">
    <property type="entry name" value="T6SS_VgrG/RHS"/>
</dbReference>
<keyword evidence="1" id="KW-0732">Signal</keyword>
<dbReference type="NCBIfam" id="TIGR03696">
    <property type="entry name" value="Rhs_assc_core"/>
    <property type="match status" value="1"/>
</dbReference>
<dbReference type="RefSeq" id="WP_187657201.1">
    <property type="nucleotide sequence ID" value="NZ_JACSOD020000488.1"/>
</dbReference>
<evidence type="ECO:0000313" key="3">
    <source>
        <dbReference type="EMBL" id="MBM6499722.1"/>
    </source>
</evidence>
<name>A0ABS2CZV2_9FLAO</name>
<dbReference type="InterPro" id="IPR045619">
    <property type="entry name" value="DUF6443"/>
</dbReference>
<reference evidence="3 4" key="1">
    <citation type="submission" date="2021-02" db="EMBL/GenBank/DDBJ databases">
        <authorList>
            <person name="Jung H.S."/>
            <person name="Chun B.H."/>
            <person name="Jeon C.O."/>
        </authorList>
    </citation>
    <scope>NUCLEOTIDE SEQUENCE [LARGE SCALE GENOMIC DNA]</scope>
    <source>
        <strain evidence="3 4">LMG 25203</strain>
    </source>
</reference>
<keyword evidence="4" id="KW-1185">Reference proteome</keyword>
<dbReference type="Gene3D" id="3.40.50.1820">
    <property type="entry name" value="alpha/beta hydrolase"/>
    <property type="match status" value="1"/>
</dbReference>
<organism evidence="3 4">
    <name type="scientific">Flavobacterium macrobrachii</name>
    <dbReference type="NCBI Taxonomy" id="591204"/>
    <lineage>
        <taxon>Bacteria</taxon>
        <taxon>Pseudomonadati</taxon>
        <taxon>Bacteroidota</taxon>
        <taxon>Flavobacteriia</taxon>
        <taxon>Flavobacteriales</taxon>
        <taxon>Flavobacteriaceae</taxon>
        <taxon>Flavobacterium</taxon>
    </lineage>
</organism>
<dbReference type="PANTHER" id="PTHR32305">
    <property type="match status" value="1"/>
</dbReference>
<gene>
    <name evidence="3" type="ORF">H9X54_010495</name>
</gene>
<accession>A0ABS2CZV2</accession>
<evidence type="ECO:0000313" key="4">
    <source>
        <dbReference type="Proteomes" id="UP000759529"/>
    </source>
</evidence>
<feature type="chain" id="PRO_5046699034" evidence="1">
    <location>
        <begin position="23"/>
        <end position="1198"/>
    </location>
</feature>
<sequence length="1198" mass="135221">MKKIVYLAVALLPVLVLGQSSGQNYVKTTVYTQELGEGKRESITYFDGLGRPIQQIASKQAGTGEDLITHIEYDAFGRQVKEFLPMVGTVVDLKYQSITDADVISFYSSLSAPSQEQTFYPYSEKEFESSPLQRVLKQAAPGEAWRMGNGHEIKFEYQTNTDEEVFLFKAETNWSPTLGLYDISLNKVSYYAKSALYKTITKDENWVSGKNHTTEEFKDKEGRVVLKRTYEENKAHDTYYVYDAYGNLTYVVPPLVDAKLAVTADILNSLCYQYKYDHRNRLVEKKLPGKQWEFIVYNNQDMVVATGPALHPMGGTATVWLISKYDIFGRVVYSGWSTQKPRTSQGRKQLVDEMTTDWSEQRTSNTTTLNGVAMNYTHSTLPSVEHLLTITYYDDYNYAGAPTSFERVEDQVLLEQAKSLTTGTWTRVLTREDETYGELAYQLYDLKSRVVRSYKQGGIHDGFTQIDTKLDFVGKPLYTVTTHKRKNADDLLTVRDEYEYNEQDRLVVHLHKINGEQVRLLAKNEYDNLGQLMNKRVGGEDVTNFEGLQKVDYNYNIRGWLRSINNVSSLDEHGDALDLFAFKINYNQVENNIDYEGQALYNGNISETYWRTGSDDIKRKYGYKYDALNRLTEAIYQKPNETVPVTNSYNESLSYDKNGNIISLVRNGEFDDANYALEIDNLTYTYDSNKRNQLMNLVDGSNNPNGFKDDTNPHNNNDYDYDANGNMIQDNNKGIREIIYNHLNLPTKITFVNQSRIEYLYNATGQKIKKIVYPQTGSVVETEYLDGFQYSKANDTTAVVLDFFPHAEGYVKVSGESTDYDYSYVYNYLDHLGNVRLSYGTEPNGDVVKILEENNYYPFGMKHNNYNVDKLQYEKYGSELSIEYCTNCSYKYKFQGTERQDELGLNWDSYKYRNYDMAIGRFMSIDPLTEEYHTWSPYVFSGNRVVDSRELEGLEPVNVTKNTKMLIITVNGSAGGINGDKISGNNTLVKNLPEGYRNNDDGLSMLGQKGWDVLNSEIVNYAGSEGGITADHIAQTIANYRETNPDGKVAIVGHSLGGKDALDAANLVNGNDKIKNKTIDLLITMEAATRTGPTSAEGYSTEVGSNVKNLVNFTSASNSYSGSGGTAGSGTNVLNVSLPSGTTHTNMDNTITKYLPLILHQTNGGRSPINVINGIDFNKAKILNNGDIKPNATGGSSY</sequence>